<organism evidence="1 2">
    <name type="scientific">Diacronema lutheri</name>
    <name type="common">Unicellular marine alga</name>
    <name type="synonym">Monochrysis lutheri</name>
    <dbReference type="NCBI Taxonomy" id="2081491"/>
    <lineage>
        <taxon>Eukaryota</taxon>
        <taxon>Haptista</taxon>
        <taxon>Haptophyta</taxon>
        <taxon>Pavlovophyceae</taxon>
        <taxon>Pavlovales</taxon>
        <taxon>Pavlovaceae</taxon>
        <taxon>Diacronema</taxon>
    </lineage>
</organism>
<keyword evidence="2" id="KW-1185">Reference proteome</keyword>
<dbReference type="InterPro" id="IPR005334">
    <property type="entry name" value="Tctex-1-like"/>
</dbReference>
<dbReference type="GO" id="GO:0007018">
    <property type="term" value="P:microtubule-based movement"/>
    <property type="evidence" value="ECO:0007669"/>
    <property type="project" value="TreeGrafter"/>
</dbReference>
<sequence length="112" mass="12519">MAEDDEEAHVFVGDEVMLIIEKVCKACLAEQGFSHGKIGQWTATIVENCLKELSALNKPFKYVVTTTLTQKTGASVQTATSQYWDLQNDNYVAYKYENDQMQALTTVFGISI</sequence>
<dbReference type="EMBL" id="JAGTXO010000007">
    <property type="protein sequence ID" value="KAG8466672.1"/>
    <property type="molecule type" value="Genomic_DNA"/>
</dbReference>
<dbReference type="PANTHER" id="PTHR21255">
    <property type="entry name" value="T-COMPLEX-ASSOCIATED-TESTIS-EXPRESSED 1/ DYNEIN LIGHT CHAIN"/>
    <property type="match status" value="1"/>
</dbReference>
<name>A0A8J6C9M3_DIALT</name>
<dbReference type="OrthoDB" id="10059120at2759"/>
<dbReference type="AlphaFoldDB" id="A0A8J6C9M3"/>
<accession>A0A8J6C9M3</accession>
<dbReference type="GO" id="GO:0005737">
    <property type="term" value="C:cytoplasm"/>
    <property type="evidence" value="ECO:0007669"/>
    <property type="project" value="TreeGrafter"/>
</dbReference>
<dbReference type="InterPro" id="IPR038586">
    <property type="entry name" value="Tctex-1-like_sf"/>
</dbReference>
<evidence type="ECO:0000313" key="1">
    <source>
        <dbReference type="EMBL" id="KAG8466672.1"/>
    </source>
</evidence>
<dbReference type="OMA" id="RWQTELF"/>
<dbReference type="Gene3D" id="3.30.1140.40">
    <property type="entry name" value="Tctex-1"/>
    <property type="match status" value="1"/>
</dbReference>
<proteinExistence type="predicted"/>
<dbReference type="Proteomes" id="UP000751190">
    <property type="component" value="Unassembled WGS sequence"/>
</dbReference>
<dbReference type="PANTHER" id="PTHR21255:SF4">
    <property type="entry name" value="DYNEIN LIGHT CHAIN TCTEX-TYPE"/>
    <property type="match status" value="1"/>
</dbReference>
<reference evidence="1" key="1">
    <citation type="submission" date="2021-05" db="EMBL/GenBank/DDBJ databases">
        <title>The genome of the haptophyte Pavlova lutheri (Diacronema luteri, Pavlovales) - a model for lipid biosynthesis in eukaryotic algae.</title>
        <authorList>
            <person name="Hulatt C.J."/>
            <person name="Posewitz M.C."/>
        </authorList>
    </citation>
    <scope>NUCLEOTIDE SEQUENCE</scope>
    <source>
        <strain evidence="1">NIVA-4/92</strain>
    </source>
</reference>
<evidence type="ECO:0000313" key="2">
    <source>
        <dbReference type="Proteomes" id="UP000751190"/>
    </source>
</evidence>
<protein>
    <submittedName>
        <fullName evidence="1">Uncharacterized protein</fullName>
    </submittedName>
</protein>
<gene>
    <name evidence="1" type="ORF">KFE25_008051</name>
</gene>
<dbReference type="Pfam" id="PF03645">
    <property type="entry name" value="Tctex-1"/>
    <property type="match status" value="1"/>
</dbReference>
<dbReference type="GO" id="GO:0005868">
    <property type="term" value="C:cytoplasmic dynein complex"/>
    <property type="evidence" value="ECO:0007669"/>
    <property type="project" value="TreeGrafter"/>
</dbReference>
<dbReference type="GO" id="GO:0045505">
    <property type="term" value="F:dynein intermediate chain binding"/>
    <property type="evidence" value="ECO:0007669"/>
    <property type="project" value="TreeGrafter"/>
</dbReference>
<comment type="caution">
    <text evidence="1">The sequence shown here is derived from an EMBL/GenBank/DDBJ whole genome shotgun (WGS) entry which is preliminary data.</text>
</comment>
<dbReference type="CDD" id="cd21455">
    <property type="entry name" value="DLC-like_DYNLT1_DYNLT3"/>
    <property type="match status" value="1"/>
</dbReference>